<reference evidence="2" key="1">
    <citation type="submission" date="2020-03" db="EMBL/GenBank/DDBJ databases">
        <authorList>
            <person name="Weist P."/>
        </authorList>
    </citation>
    <scope>NUCLEOTIDE SEQUENCE</scope>
</reference>
<protein>
    <submittedName>
        <fullName evidence="2">Uncharacterized protein</fullName>
    </submittedName>
</protein>
<name>A0A9N7UAM2_PLEPL</name>
<sequence>MSRARLSVDKLLSPGCSRKSLRQGFCADVGESPRGTSPRRCFAPAGCISSLAVRRGWLWVGMERLGAGGLKTTSKHLAQGHFGMQMGQTGDRTADPQVGGGPLYPSATAAHK</sequence>
<accession>A0A9N7UAM2</accession>
<dbReference type="Proteomes" id="UP001153269">
    <property type="component" value="Unassembled WGS sequence"/>
</dbReference>
<gene>
    <name evidence="2" type="ORF">PLEPLA_LOCUS15491</name>
</gene>
<comment type="caution">
    <text evidence="2">The sequence shown here is derived from an EMBL/GenBank/DDBJ whole genome shotgun (WGS) entry which is preliminary data.</text>
</comment>
<dbReference type="AlphaFoldDB" id="A0A9N7UAM2"/>
<evidence type="ECO:0000256" key="1">
    <source>
        <dbReference type="SAM" id="MobiDB-lite"/>
    </source>
</evidence>
<organism evidence="2 3">
    <name type="scientific">Pleuronectes platessa</name>
    <name type="common">European plaice</name>
    <dbReference type="NCBI Taxonomy" id="8262"/>
    <lineage>
        <taxon>Eukaryota</taxon>
        <taxon>Metazoa</taxon>
        <taxon>Chordata</taxon>
        <taxon>Craniata</taxon>
        <taxon>Vertebrata</taxon>
        <taxon>Euteleostomi</taxon>
        <taxon>Actinopterygii</taxon>
        <taxon>Neopterygii</taxon>
        <taxon>Teleostei</taxon>
        <taxon>Neoteleostei</taxon>
        <taxon>Acanthomorphata</taxon>
        <taxon>Carangaria</taxon>
        <taxon>Pleuronectiformes</taxon>
        <taxon>Pleuronectoidei</taxon>
        <taxon>Pleuronectidae</taxon>
        <taxon>Pleuronectes</taxon>
    </lineage>
</organism>
<evidence type="ECO:0000313" key="2">
    <source>
        <dbReference type="EMBL" id="CAB1427551.1"/>
    </source>
</evidence>
<feature type="region of interest" description="Disordered" evidence="1">
    <location>
        <begin position="83"/>
        <end position="112"/>
    </location>
</feature>
<proteinExistence type="predicted"/>
<evidence type="ECO:0000313" key="3">
    <source>
        <dbReference type="Proteomes" id="UP001153269"/>
    </source>
</evidence>
<dbReference type="EMBL" id="CADEAL010000977">
    <property type="protein sequence ID" value="CAB1427551.1"/>
    <property type="molecule type" value="Genomic_DNA"/>
</dbReference>
<keyword evidence="3" id="KW-1185">Reference proteome</keyword>